<dbReference type="SMART" id="SM00184">
    <property type="entry name" value="RING"/>
    <property type="match status" value="1"/>
</dbReference>
<reference evidence="7" key="1">
    <citation type="journal article" date="2023" name="Insect Mol. Biol.">
        <title>Genome sequencing provides insights into the evolution of gene families encoding plant cell wall-degrading enzymes in longhorned beetles.</title>
        <authorList>
            <person name="Shin N.R."/>
            <person name="Okamura Y."/>
            <person name="Kirsch R."/>
            <person name="Pauchet Y."/>
        </authorList>
    </citation>
    <scope>NUCLEOTIDE SEQUENCE</scope>
    <source>
        <strain evidence="7">MMC_N1</strain>
    </source>
</reference>
<evidence type="ECO:0000313" key="8">
    <source>
        <dbReference type="Proteomes" id="UP001162164"/>
    </source>
</evidence>
<dbReference type="Gene3D" id="3.30.40.10">
    <property type="entry name" value="Zinc/RING finger domain, C3HC4 (zinc finger)"/>
    <property type="match status" value="1"/>
</dbReference>
<evidence type="ECO:0000256" key="2">
    <source>
        <dbReference type="ARBA" id="ARBA00022771"/>
    </source>
</evidence>
<keyword evidence="5" id="KW-0472">Membrane</keyword>
<keyword evidence="3" id="KW-0862">Zinc</keyword>
<dbReference type="Pfam" id="PF13639">
    <property type="entry name" value="zf-RING_2"/>
    <property type="match status" value="1"/>
</dbReference>
<comment type="caution">
    <text evidence="7">The sequence shown here is derived from an EMBL/GenBank/DDBJ whole genome shotgun (WGS) entry which is preliminary data.</text>
</comment>
<sequence length="207" mass="24438">MNSTPTMRSYIKCLLRIVLEWGKAIVVIVCLREQGIQYEPKLNYSIVTFSYYLCTEKVFLEIFPALIEFLDIEKMENLEHLYIPLGLNILATIAGLTLSVYTMYENYSNFALLSLYFLVYLRLKDTYYNYWEAIVAERETYSSFRTATEQEIQEWADICAVCLNNMSRARITPCNHLFHPYCLKQCLKTSFNCPLCKRHFLEQNSER</sequence>
<dbReference type="PROSITE" id="PS50089">
    <property type="entry name" value="ZF_RING_2"/>
    <property type="match status" value="1"/>
</dbReference>
<accession>A0ABQ9J1U0</accession>
<feature type="domain" description="RING-type" evidence="6">
    <location>
        <begin position="159"/>
        <end position="197"/>
    </location>
</feature>
<protein>
    <recommendedName>
        <fullName evidence="6">RING-type domain-containing protein</fullName>
    </recommendedName>
</protein>
<name>A0ABQ9J1U0_9CUCU</name>
<organism evidence="7 8">
    <name type="scientific">Molorchus minor</name>
    <dbReference type="NCBI Taxonomy" id="1323400"/>
    <lineage>
        <taxon>Eukaryota</taxon>
        <taxon>Metazoa</taxon>
        <taxon>Ecdysozoa</taxon>
        <taxon>Arthropoda</taxon>
        <taxon>Hexapoda</taxon>
        <taxon>Insecta</taxon>
        <taxon>Pterygota</taxon>
        <taxon>Neoptera</taxon>
        <taxon>Endopterygota</taxon>
        <taxon>Coleoptera</taxon>
        <taxon>Polyphaga</taxon>
        <taxon>Cucujiformia</taxon>
        <taxon>Chrysomeloidea</taxon>
        <taxon>Cerambycidae</taxon>
        <taxon>Lamiinae</taxon>
        <taxon>Monochamini</taxon>
        <taxon>Molorchus</taxon>
    </lineage>
</organism>
<dbReference type="InterPro" id="IPR013083">
    <property type="entry name" value="Znf_RING/FYVE/PHD"/>
</dbReference>
<keyword evidence="2 4" id="KW-0863">Zinc-finger</keyword>
<evidence type="ECO:0000256" key="3">
    <source>
        <dbReference type="ARBA" id="ARBA00022833"/>
    </source>
</evidence>
<evidence type="ECO:0000256" key="5">
    <source>
        <dbReference type="SAM" id="Phobius"/>
    </source>
</evidence>
<evidence type="ECO:0000259" key="6">
    <source>
        <dbReference type="PROSITE" id="PS50089"/>
    </source>
</evidence>
<dbReference type="SUPFAM" id="SSF57850">
    <property type="entry name" value="RING/U-box"/>
    <property type="match status" value="1"/>
</dbReference>
<evidence type="ECO:0000256" key="1">
    <source>
        <dbReference type="ARBA" id="ARBA00022723"/>
    </source>
</evidence>
<evidence type="ECO:0000313" key="7">
    <source>
        <dbReference type="EMBL" id="KAJ8970323.1"/>
    </source>
</evidence>
<keyword evidence="5" id="KW-0812">Transmembrane</keyword>
<evidence type="ECO:0000256" key="4">
    <source>
        <dbReference type="PROSITE-ProRule" id="PRU00175"/>
    </source>
</evidence>
<gene>
    <name evidence="7" type="ORF">NQ317_003334</name>
</gene>
<proteinExistence type="predicted"/>
<dbReference type="PANTHER" id="PTHR22763">
    <property type="entry name" value="RING ZINC FINGER PROTEIN"/>
    <property type="match status" value="1"/>
</dbReference>
<keyword evidence="5" id="KW-1133">Transmembrane helix</keyword>
<keyword evidence="8" id="KW-1185">Reference proteome</keyword>
<dbReference type="InterPro" id="IPR001841">
    <property type="entry name" value="Znf_RING"/>
</dbReference>
<feature type="transmembrane region" description="Helical" evidence="5">
    <location>
        <begin position="81"/>
        <end position="101"/>
    </location>
</feature>
<dbReference type="InterPro" id="IPR050731">
    <property type="entry name" value="HRD1_E3_ubiq-ligases"/>
</dbReference>
<dbReference type="PANTHER" id="PTHR22763:SF190">
    <property type="entry name" value="RING FINGER PROTEIN 24"/>
    <property type="match status" value="1"/>
</dbReference>
<keyword evidence="1" id="KW-0479">Metal-binding</keyword>
<dbReference type="Proteomes" id="UP001162164">
    <property type="component" value="Unassembled WGS sequence"/>
</dbReference>
<dbReference type="EMBL" id="JAPWTJ010001641">
    <property type="protein sequence ID" value="KAJ8970323.1"/>
    <property type="molecule type" value="Genomic_DNA"/>
</dbReference>